<dbReference type="GO" id="GO:0033214">
    <property type="term" value="P:siderophore-iron import into cell"/>
    <property type="evidence" value="ECO:0007669"/>
    <property type="project" value="TreeGrafter"/>
</dbReference>
<feature type="transmembrane region" description="Helical" evidence="10">
    <location>
        <begin position="78"/>
        <end position="97"/>
    </location>
</feature>
<evidence type="ECO:0000256" key="6">
    <source>
        <dbReference type="ARBA" id="ARBA00022692"/>
    </source>
</evidence>
<evidence type="ECO:0000256" key="8">
    <source>
        <dbReference type="ARBA" id="ARBA00023004"/>
    </source>
</evidence>
<comment type="subcellular location">
    <subcellularLocation>
        <location evidence="1">Cell membrane</location>
        <topology evidence="1">Multi-pass membrane protein</topology>
    </subcellularLocation>
</comment>
<keyword evidence="5" id="KW-0410">Iron transport</keyword>
<reference evidence="11" key="1">
    <citation type="submission" date="2016-04" db="EMBL/GenBank/DDBJ databases">
        <authorList>
            <person name="Evans L.H."/>
            <person name="Alamgir A."/>
            <person name="Owens N."/>
            <person name="Weber N.D."/>
            <person name="Virtaneva K."/>
            <person name="Barbian K."/>
            <person name="Babar A."/>
            <person name="Rosenke K."/>
        </authorList>
    </citation>
    <scope>NUCLEOTIDE SEQUENCE</scope>
    <source>
        <strain evidence="11">86</strain>
    </source>
</reference>
<dbReference type="InterPro" id="IPR037294">
    <property type="entry name" value="ABC_BtuC-like"/>
</dbReference>
<dbReference type="FunFam" id="1.10.3470.10:FF:000004">
    <property type="entry name" value="Iron compound ABC transporter, permease"/>
    <property type="match status" value="1"/>
</dbReference>
<name>A0A212J576_9FIRM</name>
<feature type="transmembrane region" description="Helical" evidence="10">
    <location>
        <begin position="37"/>
        <end position="58"/>
    </location>
</feature>
<dbReference type="GO" id="GO:0005886">
    <property type="term" value="C:plasma membrane"/>
    <property type="evidence" value="ECO:0007669"/>
    <property type="project" value="UniProtKB-SubCell"/>
</dbReference>
<evidence type="ECO:0000256" key="1">
    <source>
        <dbReference type="ARBA" id="ARBA00004651"/>
    </source>
</evidence>
<dbReference type="GO" id="GO:0022857">
    <property type="term" value="F:transmembrane transporter activity"/>
    <property type="evidence" value="ECO:0007669"/>
    <property type="project" value="InterPro"/>
</dbReference>
<feature type="transmembrane region" description="Helical" evidence="10">
    <location>
        <begin position="217"/>
        <end position="236"/>
    </location>
</feature>
<keyword evidence="5" id="KW-0406">Ion transport</keyword>
<evidence type="ECO:0000256" key="9">
    <source>
        <dbReference type="ARBA" id="ARBA00023136"/>
    </source>
</evidence>
<feature type="transmembrane region" description="Helical" evidence="10">
    <location>
        <begin position="169"/>
        <end position="190"/>
    </location>
</feature>
<evidence type="ECO:0000256" key="4">
    <source>
        <dbReference type="ARBA" id="ARBA00022475"/>
    </source>
</evidence>
<keyword evidence="6 10" id="KW-0812">Transmembrane</keyword>
<feature type="transmembrane region" description="Helical" evidence="10">
    <location>
        <begin position="331"/>
        <end position="350"/>
    </location>
</feature>
<evidence type="ECO:0000256" key="7">
    <source>
        <dbReference type="ARBA" id="ARBA00022989"/>
    </source>
</evidence>
<dbReference type="SUPFAM" id="SSF81345">
    <property type="entry name" value="ABC transporter involved in vitamin B12 uptake, BtuC"/>
    <property type="match status" value="1"/>
</dbReference>
<dbReference type="EMBL" id="FLUN01000001">
    <property type="protein sequence ID" value="SBV94534.1"/>
    <property type="molecule type" value="Genomic_DNA"/>
</dbReference>
<proteinExistence type="inferred from homology"/>
<feature type="transmembrane region" description="Helical" evidence="10">
    <location>
        <begin position="260"/>
        <end position="283"/>
    </location>
</feature>
<evidence type="ECO:0000256" key="10">
    <source>
        <dbReference type="SAM" id="Phobius"/>
    </source>
</evidence>
<dbReference type="PANTHER" id="PTHR30472:SF19">
    <property type="entry name" value="PETROBACTIN IMPORT SYSTEM PERMEASE PROTEIN YCLO"/>
    <property type="match status" value="1"/>
</dbReference>
<feature type="transmembrane region" description="Helical" evidence="10">
    <location>
        <begin position="143"/>
        <end position="162"/>
    </location>
</feature>
<sequence>MSELIYGNKAHAGIDSGLQNKSRSARAFRSKKEEKRYWILLVTLIALGVLASYGLLVYENPVPVGSPSFLPVVRRRMVALVAMLISAVCQSLSTVAFQSSTNNRIITPSLLGFEALYSTIHTSVMFFFGAGVFIKLSGGVESFLLQIVIMVVVCLILYGWLLSGKYGNLQLMLLVGVIIGTGLKSVSSFMRRLLAPSEFDVLQARLFGSVSNADAEFFPVAIPLVLVAAVLILAYSKKLNVLSLGKSASTALGVHHQSGVIYTLILVSVLMSVSTALVGPLTFYGFLVATMSYQAAPTYDHRYIFPMALAIGFLILTGSYFFMYHVFRAQGVVSIIIEMFGGIAFLIVILRKGTL</sequence>
<dbReference type="InterPro" id="IPR000522">
    <property type="entry name" value="ABC_transptr_permease_BtuC"/>
</dbReference>
<accession>A0A212J576</accession>
<keyword evidence="8" id="KW-0408">Iron</keyword>
<dbReference type="Pfam" id="PF01032">
    <property type="entry name" value="FecCD"/>
    <property type="match status" value="1"/>
</dbReference>
<feature type="transmembrane region" description="Helical" evidence="10">
    <location>
        <begin position="303"/>
        <end position="324"/>
    </location>
</feature>
<feature type="transmembrane region" description="Helical" evidence="10">
    <location>
        <begin position="109"/>
        <end position="131"/>
    </location>
</feature>
<keyword evidence="4" id="KW-1003">Cell membrane</keyword>
<gene>
    <name evidence="11" type="ORF">KL86CLO1_10527</name>
</gene>
<evidence type="ECO:0000256" key="2">
    <source>
        <dbReference type="ARBA" id="ARBA00007935"/>
    </source>
</evidence>
<evidence type="ECO:0000256" key="3">
    <source>
        <dbReference type="ARBA" id="ARBA00022448"/>
    </source>
</evidence>
<organism evidence="11">
    <name type="scientific">uncultured Eubacteriales bacterium</name>
    <dbReference type="NCBI Taxonomy" id="172733"/>
    <lineage>
        <taxon>Bacteria</taxon>
        <taxon>Bacillati</taxon>
        <taxon>Bacillota</taxon>
        <taxon>Clostridia</taxon>
        <taxon>Eubacteriales</taxon>
        <taxon>environmental samples</taxon>
    </lineage>
</organism>
<dbReference type="PANTHER" id="PTHR30472">
    <property type="entry name" value="FERRIC ENTEROBACTIN TRANSPORT SYSTEM PERMEASE PROTEIN"/>
    <property type="match status" value="1"/>
</dbReference>
<keyword evidence="7 10" id="KW-1133">Transmembrane helix</keyword>
<dbReference type="AlphaFoldDB" id="A0A212J576"/>
<evidence type="ECO:0000313" key="11">
    <source>
        <dbReference type="EMBL" id="SBV94534.1"/>
    </source>
</evidence>
<dbReference type="Gene3D" id="1.10.3470.10">
    <property type="entry name" value="ABC transporter involved in vitamin B12 uptake, BtuC"/>
    <property type="match status" value="1"/>
</dbReference>
<keyword evidence="3" id="KW-0813">Transport</keyword>
<keyword evidence="9 10" id="KW-0472">Membrane</keyword>
<protein>
    <submittedName>
        <fullName evidence="11">Iron chelate uptake ABC transporter, FeCT family, permease protein</fullName>
    </submittedName>
</protein>
<evidence type="ECO:0000256" key="5">
    <source>
        <dbReference type="ARBA" id="ARBA00022496"/>
    </source>
</evidence>
<comment type="similarity">
    <text evidence="2">Belongs to the binding-protein-dependent transport system permease family. FecCD subfamily.</text>
</comment>